<gene>
    <name evidence="1" type="ORF">CR152_23105</name>
</gene>
<dbReference type="AlphaFoldDB" id="A0A2D2DQ15"/>
<dbReference type="NCBIfam" id="NF047593">
    <property type="entry name" value="IS66_ISAeme5_TnpA"/>
    <property type="match status" value="1"/>
</dbReference>
<reference evidence="1" key="1">
    <citation type="submission" date="2017-10" db="EMBL/GenBank/DDBJ databases">
        <title>Massilia psychrophilum sp. nov., a novel purple-pigmented bacterium isolated from Tianshan glacier, Xinjiang Municipality, China.</title>
        <authorList>
            <person name="Wang H."/>
        </authorList>
    </citation>
    <scope>NUCLEOTIDE SEQUENCE [LARGE SCALE GENOMIC DNA]</scope>
    <source>
        <strain evidence="1">B2</strain>
    </source>
</reference>
<evidence type="ECO:0000313" key="2">
    <source>
        <dbReference type="Proteomes" id="UP000229897"/>
    </source>
</evidence>
<sequence length="116" mass="12194">MNKQELQTSKEATWRKHLALHAASGKSIAAFCRDQAISQANFHVWRTKLANGASESAAVRAPIATFIDPGAVSSATASIAPEHSSASTPIQESPAMSGIDLRIDLGGAVVLTIARR</sequence>
<keyword evidence="2" id="KW-1185">Reference proteome</keyword>
<protein>
    <recommendedName>
        <fullName evidence="3">Transposase</fullName>
    </recommendedName>
</protein>
<dbReference type="KEGG" id="mass:CR152_23105"/>
<organism evidence="1 2">
    <name type="scientific">Massilia violaceinigra</name>
    <dbReference type="NCBI Taxonomy" id="2045208"/>
    <lineage>
        <taxon>Bacteria</taxon>
        <taxon>Pseudomonadati</taxon>
        <taxon>Pseudomonadota</taxon>
        <taxon>Betaproteobacteria</taxon>
        <taxon>Burkholderiales</taxon>
        <taxon>Oxalobacteraceae</taxon>
        <taxon>Telluria group</taxon>
        <taxon>Massilia</taxon>
    </lineage>
</organism>
<dbReference type="RefSeq" id="WP_099878921.1">
    <property type="nucleotide sequence ID" value="NZ_CP024608.1"/>
</dbReference>
<dbReference type="Proteomes" id="UP000229897">
    <property type="component" value="Chromosome"/>
</dbReference>
<dbReference type="EMBL" id="CP024608">
    <property type="protein sequence ID" value="ATQ77078.1"/>
    <property type="molecule type" value="Genomic_DNA"/>
</dbReference>
<name>A0A2D2DQ15_9BURK</name>
<evidence type="ECO:0008006" key="3">
    <source>
        <dbReference type="Google" id="ProtNLM"/>
    </source>
</evidence>
<accession>A0A2D2DQ15</accession>
<proteinExistence type="predicted"/>
<evidence type="ECO:0000313" key="1">
    <source>
        <dbReference type="EMBL" id="ATQ77078.1"/>
    </source>
</evidence>
<dbReference type="OrthoDB" id="8757337at2"/>